<protein>
    <submittedName>
        <fullName evidence="1">Uncharacterized protein</fullName>
    </submittedName>
</protein>
<dbReference type="Proteomes" id="UP000324222">
    <property type="component" value="Unassembled WGS sequence"/>
</dbReference>
<comment type="caution">
    <text evidence="1">The sequence shown here is derived from an EMBL/GenBank/DDBJ whole genome shotgun (WGS) entry which is preliminary data.</text>
</comment>
<proteinExistence type="predicted"/>
<reference evidence="1 2" key="1">
    <citation type="submission" date="2019-05" db="EMBL/GenBank/DDBJ databases">
        <title>Another draft genome of Portunus trituberculatus and its Hox gene families provides insights of decapod evolution.</title>
        <authorList>
            <person name="Jeong J.-H."/>
            <person name="Song I."/>
            <person name="Kim S."/>
            <person name="Choi T."/>
            <person name="Kim D."/>
            <person name="Ryu S."/>
            <person name="Kim W."/>
        </authorList>
    </citation>
    <scope>NUCLEOTIDE SEQUENCE [LARGE SCALE GENOMIC DNA]</scope>
    <source>
        <tissue evidence="1">Muscle</tissue>
    </source>
</reference>
<evidence type="ECO:0000313" key="1">
    <source>
        <dbReference type="EMBL" id="MPC41012.1"/>
    </source>
</evidence>
<dbReference type="AlphaFoldDB" id="A0A5B7F387"/>
<sequence>MCETVTVQPVGLPLSITKTVVVPLTIIYNDLSVTGITSTLFNTKLDTITLTTSVTPTVTHHSIETHWDSLQYTVVTYTKEHIVKAFTTTTHPTQLVTSEQVATQWVTRLRTLTDPTPILITKFPTQHVTLPITKTWQITSTVCAPSGW</sequence>
<name>A0A5B7F387_PORTR</name>
<keyword evidence="2" id="KW-1185">Reference proteome</keyword>
<accession>A0A5B7F387</accession>
<evidence type="ECO:0000313" key="2">
    <source>
        <dbReference type="Proteomes" id="UP000324222"/>
    </source>
</evidence>
<gene>
    <name evidence="1" type="ORF">E2C01_034592</name>
</gene>
<dbReference type="EMBL" id="VSRR010004891">
    <property type="protein sequence ID" value="MPC41012.1"/>
    <property type="molecule type" value="Genomic_DNA"/>
</dbReference>
<organism evidence="1 2">
    <name type="scientific">Portunus trituberculatus</name>
    <name type="common">Swimming crab</name>
    <name type="synonym">Neptunus trituberculatus</name>
    <dbReference type="NCBI Taxonomy" id="210409"/>
    <lineage>
        <taxon>Eukaryota</taxon>
        <taxon>Metazoa</taxon>
        <taxon>Ecdysozoa</taxon>
        <taxon>Arthropoda</taxon>
        <taxon>Crustacea</taxon>
        <taxon>Multicrustacea</taxon>
        <taxon>Malacostraca</taxon>
        <taxon>Eumalacostraca</taxon>
        <taxon>Eucarida</taxon>
        <taxon>Decapoda</taxon>
        <taxon>Pleocyemata</taxon>
        <taxon>Brachyura</taxon>
        <taxon>Eubrachyura</taxon>
        <taxon>Portunoidea</taxon>
        <taxon>Portunidae</taxon>
        <taxon>Portuninae</taxon>
        <taxon>Portunus</taxon>
    </lineage>
</organism>